<dbReference type="OrthoDB" id="9803532at2"/>
<comment type="caution">
    <text evidence="2">The sequence shown here is derived from an EMBL/GenBank/DDBJ whole genome shotgun (WGS) entry which is preliminary data.</text>
</comment>
<protein>
    <recommendedName>
        <fullName evidence="1">DUF403 domain-containing protein</fullName>
    </recommendedName>
</protein>
<keyword evidence="3" id="KW-1185">Reference proteome</keyword>
<dbReference type="PANTHER" id="PTHR34595">
    <property type="entry name" value="BLR5612 PROTEIN"/>
    <property type="match status" value="1"/>
</dbReference>
<dbReference type="InterPro" id="IPR007296">
    <property type="entry name" value="DUF403"/>
</dbReference>
<dbReference type="Pfam" id="PF04168">
    <property type="entry name" value="Alpha-E"/>
    <property type="match status" value="1"/>
</dbReference>
<proteinExistence type="predicted"/>
<dbReference type="RefSeq" id="WP_160586938.1">
    <property type="nucleotide sequence ID" value="NZ_BMHN01000001.1"/>
</dbReference>
<dbReference type="InterPro" id="IPR051680">
    <property type="entry name" value="ATP-dep_Glu-Cys_Ligase-2"/>
</dbReference>
<dbReference type="GeneID" id="300655786"/>
<feature type="domain" description="DUF403" evidence="1">
    <location>
        <begin position="1"/>
        <end position="311"/>
    </location>
</feature>
<evidence type="ECO:0000259" key="1">
    <source>
        <dbReference type="Pfam" id="PF04168"/>
    </source>
</evidence>
<accession>A0A845Q9Q1</accession>
<dbReference type="PANTHER" id="PTHR34595:SF7">
    <property type="entry name" value="SLL1039 PROTEIN"/>
    <property type="match status" value="1"/>
</dbReference>
<reference evidence="2 3" key="1">
    <citation type="journal article" date="2016" name="Int. J. Syst. Evol. Microbiol.">
        <title>Pyruvatibacter mobilis gen. nov., sp. nov., a marine bacterium from the culture broth of Picochlorum sp. 122.</title>
        <authorList>
            <person name="Wang G."/>
            <person name="Tang M."/>
            <person name="Wu H."/>
            <person name="Dai S."/>
            <person name="Li T."/>
            <person name="Chen C."/>
            <person name="He H."/>
            <person name="Fan J."/>
            <person name="Xiang W."/>
            <person name="Li X."/>
        </authorList>
    </citation>
    <scope>NUCLEOTIDE SEQUENCE [LARGE SCALE GENOMIC DNA]</scope>
    <source>
        <strain evidence="2 3">GYP-11</strain>
    </source>
</reference>
<sequence>MLSRTAENLFWIGRFTERAESMARMLEMGYRMALMPATGAGHRNEWRSIVAGAGGEAAFSEKHDSINQRIVCEYLIFDPDNPSSIHSCLRNARENGRAVRAAITSEMWMALNETWIDLQDMNAAQLAGGGLPTFLDWMKGASAQFRGATESSLLRNEGYDFLRLGSFIERADNTARLLDVKYYVLLPASETVGGGVDNYQWTTLLRALSSLRAFHHIYRSEYTPWSIADFLILNRHFPRSLLYSYSQIGEHLTQLSRRYGQRSLSLSATNMQIARLADCTAADIFSEGLHEFLTTFIRQNAALSDSIAGDYHFGWS</sequence>
<gene>
    <name evidence="2" type="ORF">GTQ45_03930</name>
</gene>
<dbReference type="Proteomes" id="UP000470384">
    <property type="component" value="Unassembled WGS sequence"/>
</dbReference>
<organism evidence="2 3">
    <name type="scientific">Pyruvatibacter mobilis</name>
    <dbReference type="NCBI Taxonomy" id="1712261"/>
    <lineage>
        <taxon>Bacteria</taxon>
        <taxon>Pseudomonadati</taxon>
        <taxon>Pseudomonadota</taxon>
        <taxon>Alphaproteobacteria</taxon>
        <taxon>Hyphomicrobiales</taxon>
        <taxon>Parvibaculaceae</taxon>
        <taxon>Pyruvatibacter</taxon>
    </lineage>
</organism>
<evidence type="ECO:0000313" key="2">
    <source>
        <dbReference type="EMBL" id="NBG94876.1"/>
    </source>
</evidence>
<evidence type="ECO:0000313" key="3">
    <source>
        <dbReference type="Proteomes" id="UP000470384"/>
    </source>
</evidence>
<name>A0A845Q9Q1_9HYPH</name>
<dbReference type="EMBL" id="WXYQ01000004">
    <property type="protein sequence ID" value="NBG94876.1"/>
    <property type="molecule type" value="Genomic_DNA"/>
</dbReference>
<dbReference type="AlphaFoldDB" id="A0A845Q9Q1"/>